<comment type="caution">
    <text evidence="15">The sequence shown here is derived from an EMBL/GenBank/DDBJ whole genome shotgun (WGS) entry which is preliminary data.</text>
</comment>
<dbReference type="NCBIfam" id="TIGR01865">
    <property type="entry name" value="cas_Csn1"/>
    <property type="match status" value="1"/>
</dbReference>
<keyword evidence="11" id="KW-0464">Manganese</keyword>
<feature type="active site" description="For RuvC-like nuclease domain" evidence="13">
    <location>
        <position position="15"/>
    </location>
</feature>
<organism evidence="15 16">
    <name type="scientific">Levilactobacillus hammesii</name>
    <dbReference type="NCBI Taxonomy" id="267633"/>
    <lineage>
        <taxon>Bacteria</taxon>
        <taxon>Bacillati</taxon>
        <taxon>Bacillota</taxon>
        <taxon>Bacilli</taxon>
        <taxon>Lactobacillales</taxon>
        <taxon>Lactobacillaceae</taxon>
        <taxon>Levilactobacillus</taxon>
    </lineage>
</organism>
<comment type="domain">
    <text evidence="13">Has 2 endonuclease domains. The discontinuous RuvC-like domain cleaves the target DNA noncomplementary to crRNA while the HNH nuclease domain cleaves the target DNA complementary to crRNA.</text>
</comment>
<sequence length="1370" mass="158109">MEQEYKHEPYAIGLDIGTSSIGWVTADMNGYVTRTKGQTGLGVRLFEEGQTAAERRGFRTTRRRLSRRRWRLRLLRDIFDEPISSIDENFFARQKASNISPKDGRFTNKYQLFDDRTDNEFYSDYPTIYNLRWKLMTEHRQFDLREIYLAIHHIVKYRGNFLRSGSPASFKPGDLDFEQRFKSVNDTWRVIFDEVAPQLPEENLEKIAELVLDTNRSRLDRQRALVKLLMAATDENKDWKPYLTEFSKAILGLKAKLFLLTGTQVDKADEKTWTFSLADIEDHRADLEAAFDDTALELIEKLVDLQAAVQLTEIMPSGQYFSQSMIKRYEDHAEHLKWLRAYANQQTDAKKAQALQTAYDHYIDGKDGKAGTQADFYKDLNKILKDDNSELATKISAEIELEHFMPKQRTKENGVIPYQVHQQELDMIIDNQKAYYPFLGEPNPVVGHRSTQPYKIDELVSFRVPYYVGPMVTPEAQAQTGSAESQFSWMVRKDTGDITPWNFDDKVDRIASATNFIQRMKTTDTYLIGEDVLPQQSLIYQRFTVLNELNNVRVNGKLLTRNQKQRIFNQLFKGHGTVSVKALRENLVNSGDVLTAPKIEGLADPKHFNNALTTYRDFKDLLPHDIDRPDRQADIEKIINWSTVFEDAGIFKEKLREIDWLSDQERQRISQKRYRGWGRLSARLLTGIKDEQGLSILDQLWQTQWNFMQIVSRSDYAKAIAEINAAGLAKQDVFDTINEMYTSPQNKKALRQILLVVRDIQKAHHGQAPSRIFIEAARGADQNPQRTRQRQKKLSDLYADQAKIIVDDAVKTELKDRIKNKAQFTTRLMLYFLQNGRDMYTGKRLNIDALSSYDIDHILPQSLVKDDSLDNRVLVGQKVNREKNDAFASELFADKMRGTWELWRSSGLISARKLKHLLMRPNEINKYATGFINRQLVETRQVIKLVTDVLSTEYNPATTKLISVKAGLTHQFRQELKLPKLRELNDYHHAIDAFLAVRIGTYLLKRYPKLERFFVYGQYQAAPQLDLRRFNFIHDLVADKADEKITDLQTGEILWNRKDDVAYVKHLMSLKHLLVTHEVLENHGALFNQTIYKAIMDKQNPGKAKHKRDLIPAKNNRDTTVYGGYSGQTTAYLAIVRINGKQPSYKVVGVRTRMLEQLRQLQQESGLTLDEATKQVLTPELTNTKGKVKNFDVVLPKVYLHQRIEDVVDGKWHQFGLNTDTYYRNFQQLVLPLGLQAALQFPEEDLKKDTLVTIFDEICAQVEKYFTLYGKLNNFASVLVNSREAFSELPIQDVRDANGKVTQPGMTSTLTDIMMGLHSNMTRRPLKQLGFKTSLGMLQVPSGITLTAQAQIVYESPTGLFKRYVKLADL</sequence>
<reference evidence="15" key="2">
    <citation type="submission" date="2021-09" db="EMBL/GenBank/DDBJ databases">
        <authorList>
            <person name="Gilroy R."/>
        </authorList>
    </citation>
    <scope>NUCLEOTIDE SEQUENCE</scope>
    <source>
        <strain evidence="15">CHK173-2145</strain>
    </source>
</reference>
<evidence type="ECO:0000256" key="2">
    <source>
        <dbReference type="ARBA" id="ARBA00005244"/>
    </source>
</evidence>
<dbReference type="Pfam" id="PF13395">
    <property type="entry name" value="HNH_4"/>
    <property type="match status" value="1"/>
</dbReference>
<evidence type="ECO:0000256" key="11">
    <source>
        <dbReference type="ARBA" id="ARBA00023211"/>
    </source>
</evidence>
<dbReference type="Proteomes" id="UP000721920">
    <property type="component" value="Unassembled WGS sequence"/>
</dbReference>
<keyword evidence="4" id="KW-0479">Metal-binding</keyword>
<dbReference type="Gene3D" id="3.30.420.10">
    <property type="entry name" value="Ribonuclease H-like superfamily/Ribonuclease H"/>
    <property type="match status" value="1"/>
</dbReference>
<dbReference type="GO" id="GO:0043571">
    <property type="term" value="P:maintenance of CRISPR repeat elements"/>
    <property type="evidence" value="ECO:0007669"/>
    <property type="project" value="UniProtKB-UniRule"/>
</dbReference>
<keyword evidence="7" id="KW-0460">Magnesium</keyword>
<dbReference type="InterPro" id="IPR033114">
    <property type="entry name" value="HNH_CAS9"/>
</dbReference>
<dbReference type="Pfam" id="PF16593">
    <property type="entry name" value="Cas9-BH"/>
    <property type="match status" value="1"/>
</dbReference>
<proteinExistence type="inferred from homology"/>
<dbReference type="EMBL" id="DYXN01000033">
    <property type="protein sequence ID" value="HJE86448.1"/>
    <property type="molecule type" value="Genomic_DNA"/>
</dbReference>
<protein>
    <recommendedName>
        <fullName evidence="13">CRISPR-associated endonuclease Cas9</fullName>
        <ecNumber evidence="13">3.1.-.-</ecNumber>
    </recommendedName>
</protein>
<keyword evidence="10 13" id="KW-0238">DNA-binding</keyword>
<dbReference type="InterPro" id="IPR028629">
    <property type="entry name" value="Cas9"/>
</dbReference>
<feature type="domain" description="HNH Cas9-type" evidence="14">
    <location>
        <begin position="783"/>
        <end position="936"/>
    </location>
</feature>
<reference evidence="15" key="1">
    <citation type="journal article" date="2021" name="PeerJ">
        <title>Extensive microbial diversity within the chicken gut microbiome revealed by metagenomics and culture.</title>
        <authorList>
            <person name="Gilroy R."/>
            <person name="Ravi A."/>
            <person name="Getino M."/>
            <person name="Pursley I."/>
            <person name="Horton D.L."/>
            <person name="Alikhan N.F."/>
            <person name="Baker D."/>
            <person name="Gharbi K."/>
            <person name="Hall N."/>
            <person name="Watson M."/>
            <person name="Adriaenssens E.M."/>
            <person name="Foster-Nyarko E."/>
            <person name="Jarju S."/>
            <person name="Secka A."/>
            <person name="Antonio M."/>
            <person name="Oren A."/>
            <person name="Chaudhuri R.R."/>
            <person name="La Ragione R."/>
            <person name="Hildebrand F."/>
            <person name="Pallen M.J."/>
        </authorList>
    </citation>
    <scope>NUCLEOTIDE SEQUENCE</scope>
    <source>
        <strain evidence="15">CHK173-2145</strain>
    </source>
</reference>
<evidence type="ECO:0000259" key="14">
    <source>
        <dbReference type="PROSITE" id="PS51749"/>
    </source>
</evidence>
<dbReference type="GO" id="GO:0003723">
    <property type="term" value="F:RNA binding"/>
    <property type="evidence" value="ECO:0007669"/>
    <property type="project" value="UniProtKB-UniRule"/>
</dbReference>
<dbReference type="InterPro" id="IPR003615">
    <property type="entry name" value="HNH_nuc"/>
</dbReference>
<dbReference type="GO" id="GO:0046872">
    <property type="term" value="F:metal ion binding"/>
    <property type="evidence" value="ECO:0007669"/>
    <property type="project" value="UniProtKB-UniRule"/>
</dbReference>
<dbReference type="GO" id="GO:0016787">
    <property type="term" value="F:hydrolase activity"/>
    <property type="evidence" value="ECO:0007669"/>
    <property type="project" value="UniProtKB-KW"/>
</dbReference>
<comment type="subunit">
    <text evidence="12 13">Monomer. Binds crRNA and tracrRNA.</text>
</comment>
<keyword evidence="3 13" id="KW-0540">Nuclease</keyword>
<evidence type="ECO:0000256" key="10">
    <source>
        <dbReference type="ARBA" id="ARBA00023125"/>
    </source>
</evidence>
<evidence type="ECO:0000256" key="4">
    <source>
        <dbReference type="ARBA" id="ARBA00022723"/>
    </source>
</evidence>
<evidence type="ECO:0000256" key="7">
    <source>
        <dbReference type="ARBA" id="ARBA00022842"/>
    </source>
</evidence>
<evidence type="ECO:0000256" key="6">
    <source>
        <dbReference type="ARBA" id="ARBA00022801"/>
    </source>
</evidence>
<feature type="active site" description="Proton acceptor for HNH nuclease domain" evidence="13">
    <location>
        <position position="857"/>
    </location>
</feature>
<evidence type="ECO:0000256" key="3">
    <source>
        <dbReference type="ARBA" id="ARBA00022722"/>
    </source>
</evidence>
<evidence type="ECO:0000256" key="5">
    <source>
        <dbReference type="ARBA" id="ARBA00022759"/>
    </source>
</evidence>
<gene>
    <name evidence="13 15" type="primary">cas9</name>
    <name evidence="15" type="ORF">K8U88_02575</name>
</gene>
<dbReference type="InterPro" id="IPR036397">
    <property type="entry name" value="RNaseH_sf"/>
</dbReference>
<evidence type="ECO:0000256" key="13">
    <source>
        <dbReference type="HAMAP-Rule" id="MF_01480"/>
    </source>
</evidence>
<dbReference type="InterPro" id="IPR032240">
    <property type="entry name" value="Cas9_REC"/>
</dbReference>
<comment type="cofactor">
    <cofactor evidence="1">
        <name>Mg(2+)</name>
        <dbReference type="ChEBI" id="CHEBI:18420"/>
    </cofactor>
</comment>
<accession>A0A921EYC1</accession>
<comment type="similarity">
    <text evidence="13">Belongs to the CRISPR-associated Cas9 family.</text>
</comment>
<evidence type="ECO:0000256" key="8">
    <source>
        <dbReference type="ARBA" id="ARBA00022884"/>
    </source>
</evidence>
<evidence type="ECO:0000256" key="1">
    <source>
        <dbReference type="ARBA" id="ARBA00001946"/>
    </source>
</evidence>
<keyword evidence="5 13" id="KW-0255">Endonuclease</keyword>
<dbReference type="GO" id="GO:0004519">
    <property type="term" value="F:endonuclease activity"/>
    <property type="evidence" value="ECO:0007669"/>
    <property type="project" value="UniProtKB-UniRule"/>
</dbReference>
<dbReference type="Pfam" id="PF16592">
    <property type="entry name" value="Cas9_REC"/>
    <property type="match status" value="1"/>
</dbReference>
<comment type="similarity">
    <text evidence="2">Belongs to the CRISPR-associated protein Cas9 family. Subtype II-A subfamily.</text>
</comment>
<dbReference type="EC" id="3.1.-.-" evidence="13"/>
<evidence type="ECO:0000313" key="15">
    <source>
        <dbReference type="EMBL" id="HJE86448.1"/>
    </source>
</evidence>
<keyword evidence="8 13" id="KW-0694">RNA-binding</keyword>
<keyword evidence="9 13" id="KW-0051">Antiviral defense</keyword>
<evidence type="ECO:0000313" key="16">
    <source>
        <dbReference type="Proteomes" id="UP000721920"/>
    </source>
</evidence>
<dbReference type="GO" id="GO:0051607">
    <property type="term" value="P:defense response to virus"/>
    <property type="evidence" value="ECO:0007669"/>
    <property type="project" value="UniProtKB-UniRule"/>
</dbReference>
<dbReference type="Gene3D" id="1.10.30.50">
    <property type="match status" value="1"/>
</dbReference>
<dbReference type="InterPro" id="IPR055228">
    <property type="entry name" value="Cas9_RuvC"/>
</dbReference>
<dbReference type="Pfam" id="PF16595">
    <property type="entry name" value="Cas9_PI"/>
    <property type="match status" value="1"/>
</dbReference>
<evidence type="ECO:0000256" key="9">
    <source>
        <dbReference type="ARBA" id="ARBA00023118"/>
    </source>
</evidence>
<dbReference type="HAMAP" id="MF_01480">
    <property type="entry name" value="Cas9"/>
    <property type="match status" value="1"/>
</dbReference>
<dbReference type="GO" id="GO:0003677">
    <property type="term" value="F:DNA binding"/>
    <property type="evidence" value="ECO:0007669"/>
    <property type="project" value="UniProtKB-UniRule"/>
</dbReference>
<dbReference type="InterPro" id="IPR032237">
    <property type="entry name" value="Cas9_PI"/>
</dbReference>
<comment type="function">
    <text evidence="13">CRISPR (clustered regularly interspaced short palindromic repeat) is an adaptive immune system that provides protection against mobile genetic elements (viruses, transposable elements and conjugative plasmids). CRISPR clusters contain spacers, sequences complementary to antecedent mobile elements, and target invading nucleic acids. CRISPR clusters are transcribed and processed into CRISPR RNA (crRNA). In type II CRISPR systems correct processing of pre-crRNA requires a trans-encoded small RNA (tracrRNA), endogenous ribonuclease 3 (rnc) and this protein. The tracrRNA serves as a guide for ribonuclease 3-aided processing of pre-crRNA. Subsequently Cas9/crRNA/tracrRNA endonucleolytically cleaves linear or circular dsDNA target complementary to the spacer; Cas9 is inactive in the absence of the 2 guide RNAs (gRNA). Cas9 recognizes the protospacer adjacent motif (PAM) in the CRISPR repeat sequences to help distinguish self versus nonself, as targets within the bacterial CRISPR locus do not have PAMs. PAM recognition is also required for catalytic activity.</text>
</comment>
<keyword evidence="6 13" id="KW-0378">Hydrolase</keyword>
<evidence type="ECO:0000256" key="12">
    <source>
        <dbReference type="ARBA" id="ARBA00046380"/>
    </source>
</evidence>
<dbReference type="InterPro" id="IPR032239">
    <property type="entry name" value="Cas9-BH"/>
</dbReference>
<name>A0A921EYC1_9LACO</name>
<dbReference type="Pfam" id="PF22702">
    <property type="entry name" value="Cas9_RuvC"/>
    <property type="match status" value="1"/>
</dbReference>
<dbReference type="PROSITE" id="PS51749">
    <property type="entry name" value="HNH_CAS9"/>
    <property type="match status" value="1"/>
</dbReference>
<comment type="caution">
    <text evidence="13">Lacks conserved residue(s) required for the propagation of feature annotation.</text>
</comment>